<dbReference type="InterPro" id="IPR050171">
    <property type="entry name" value="MFS_Transporters"/>
</dbReference>
<dbReference type="HOGENOM" id="CLU_001265_10_11_6"/>
<dbReference type="STRING" id="914150.TQ33_0852"/>
<dbReference type="AlphaFoldDB" id="A0A0F6RBT5"/>
<evidence type="ECO:0000256" key="9">
    <source>
        <dbReference type="SAM" id="Phobius"/>
    </source>
</evidence>
<feature type="transmembrane region" description="Helical" evidence="9">
    <location>
        <begin position="230"/>
        <end position="250"/>
    </location>
</feature>
<dbReference type="PROSITE" id="PS50850">
    <property type="entry name" value="MFS"/>
    <property type="match status" value="1"/>
</dbReference>
<organism evidence="11 12">
    <name type="scientific">Kangiella geojedonensis</name>
    <dbReference type="NCBI Taxonomy" id="914150"/>
    <lineage>
        <taxon>Bacteria</taxon>
        <taxon>Pseudomonadati</taxon>
        <taxon>Pseudomonadota</taxon>
        <taxon>Gammaproteobacteria</taxon>
        <taxon>Kangiellales</taxon>
        <taxon>Kangiellaceae</taxon>
        <taxon>Kangiella</taxon>
    </lineage>
</organism>
<feature type="transmembrane region" description="Helical" evidence="9">
    <location>
        <begin position="262"/>
        <end position="281"/>
    </location>
</feature>
<dbReference type="GO" id="GO:0022857">
    <property type="term" value="F:transmembrane transporter activity"/>
    <property type="evidence" value="ECO:0007669"/>
    <property type="project" value="InterPro"/>
</dbReference>
<keyword evidence="8 9" id="KW-0472">Membrane</keyword>
<comment type="similarity">
    <text evidence="3">Belongs to the major facilitator superfamily. TCR/Tet family.</text>
</comment>
<keyword evidence="4" id="KW-0813">Transport</keyword>
<dbReference type="RefSeq" id="WP_052735196.1">
    <property type="nucleotide sequence ID" value="NZ_CP010975.1"/>
</dbReference>
<evidence type="ECO:0000259" key="10">
    <source>
        <dbReference type="PROSITE" id="PS50850"/>
    </source>
</evidence>
<comment type="subcellular location">
    <subcellularLocation>
        <location evidence="2">Cell membrane</location>
        <topology evidence="2">Multi-pass membrane protein</topology>
    </subcellularLocation>
</comment>
<keyword evidence="7 9" id="KW-1133">Transmembrane helix</keyword>
<dbReference type="InterPro" id="IPR001958">
    <property type="entry name" value="Tet-R_TetA/multi-R_MdtG-like"/>
</dbReference>
<dbReference type="InterPro" id="IPR011701">
    <property type="entry name" value="MFS"/>
</dbReference>
<sequence length="419" mass="45808">MTKQKAMWVLASVMLLSVLGTAGIALPYPVLAPYFLDSPPNDLTHFMGIHPKILLGFSLAFYPLGLLIGNIFVGALSDSYGRRKVLLITLFGSAVGYLLTAIAVVYESFIGFTLARLLTGVCEGNMSIARAIAAELHPHIERTKAISMSYAANYAGWLIGPVIGGFLVIYGVSTVFLFAAAGIGVAFVLVFFTIERRQVARDTSSIQFWSIIRRNNSLTLLKNKQILPIFWFYFLYSMGLNAFYDFYPVWFVDYLDADSQTIAWATVALTACMIIVSSFWVDKLNARFGEIKLMVVGGSLLAVAFIIQPFIGMDRVFLIFAMIGVFIAVANGMVPTYLSKYFGHLGQGKVMGLQTSTFCVTNVIIASLGGPLSILSSRWVILTGAGLVMASVVVMLVTRQRQEAMMSGFDEKVAEVANV</sequence>
<dbReference type="OrthoDB" id="9814303at2"/>
<proteinExistence type="inferred from homology"/>
<dbReference type="KEGG" id="kge:TQ33_0852"/>
<protein>
    <submittedName>
        <fullName evidence="11">Multidrug transporter</fullName>
    </submittedName>
</protein>
<feature type="transmembrane region" description="Helical" evidence="9">
    <location>
        <begin position="379"/>
        <end position="397"/>
    </location>
</feature>
<accession>A0A0F6RBT5</accession>
<dbReference type="PANTHER" id="PTHR23517">
    <property type="entry name" value="RESISTANCE PROTEIN MDTM, PUTATIVE-RELATED-RELATED"/>
    <property type="match status" value="1"/>
</dbReference>
<evidence type="ECO:0000256" key="4">
    <source>
        <dbReference type="ARBA" id="ARBA00022448"/>
    </source>
</evidence>
<dbReference type="Proteomes" id="UP000034071">
    <property type="component" value="Chromosome"/>
</dbReference>
<evidence type="ECO:0000313" key="11">
    <source>
        <dbReference type="EMBL" id="AKE51823.1"/>
    </source>
</evidence>
<dbReference type="PROSITE" id="PS00216">
    <property type="entry name" value="SUGAR_TRANSPORT_1"/>
    <property type="match status" value="1"/>
</dbReference>
<feature type="transmembrane region" description="Helical" evidence="9">
    <location>
        <begin position="145"/>
        <end position="169"/>
    </location>
</feature>
<reference evidence="11 12" key="1">
    <citation type="submission" date="2015-02" db="EMBL/GenBank/DDBJ databases">
        <title>Complete genome sequence of Kangiella geojedonensis strain YCS-5T.</title>
        <authorList>
            <person name="Kim K.M."/>
        </authorList>
    </citation>
    <scope>NUCLEOTIDE SEQUENCE [LARGE SCALE GENOMIC DNA]</scope>
    <source>
        <strain evidence="11 12">YCS-5</strain>
    </source>
</reference>
<dbReference type="SUPFAM" id="SSF103473">
    <property type="entry name" value="MFS general substrate transporter"/>
    <property type="match status" value="1"/>
</dbReference>
<evidence type="ECO:0000313" key="12">
    <source>
        <dbReference type="Proteomes" id="UP000034071"/>
    </source>
</evidence>
<comment type="function">
    <text evidence="1">Resistance to tetracycline by an active tetracycline efflux. This is an energy-dependent process that decreases the accumulation of the antibiotic in whole cells. This protein functions as a metal-tetracycline/H(+) antiporter.</text>
</comment>
<evidence type="ECO:0000256" key="5">
    <source>
        <dbReference type="ARBA" id="ARBA00022475"/>
    </source>
</evidence>
<dbReference type="InterPro" id="IPR005829">
    <property type="entry name" value="Sugar_transporter_CS"/>
</dbReference>
<keyword evidence="12" id="KW-1185">Reference proteome</keyword>
<dbReference type="EMBL" id="CP010975">
    <property type="protein sequence ID" value="AKE51823.1"/>
    <property type="molecule type" value="Genomic_DNA"/>
</dbReference>
<feature type="transmembrane region" description="Helical" evidence="9">
    <location>
        <begin position="293"/>
        <end position="311"/>
    </location>
</feature>
<dbReference type="InterPro" id="IPR036259">
    <property type="entry name" value="MFS_trans_sf"/>
</dbReference>
<dbReference type="PRINTS" id="PR01035">
    <property type="entry name" value="TCRTETA"/>
</dbReference>
<feature type="transmembrane region" description="Helical" evidence="9">
    <location>
        <begin position="350"/>
        <end position="373"/>
    </location>
</feature>
<dbReference type="GO" id="GO:0005886">
    <property type="term" value="C:plasma membrane"/>
    <property type="evidence" value="ECO:0007669"/>
    <property type="project" value="UniProtKB-SubCell"/>
</dbReference>
<dbReference type="InterPro" id="IPR020846">
    <property type="entry name" value="MFS_dom"/>
</dbReference>
<keyword evidence="6 9" id="KW-0812">Transmembrane</keyword>
<dbReference type="PATRIC" id="fig|914150.5.peg.863"/>
<feature type="transmembrane region" description="Helical" evidence="9">
    <location>
        <begin position="49"/>
        <end position="73"/>
    </location>
</feature>
<name>A0A0F6RBT5_9GAMM</name>
<feature type="transmembrane region" description="Helical" evidence="9">
    <location>
        <begin position="317"/>
        <end position="338"/>
    </location>
</feature>
<dbReference type="Pfam" id="PF07690">
    <property type="entry name" value="MFS_1"/>
    <property type="match status" value="1"/>
</dbReference>
<dbReference type="Gene3D" id="1.20.1250.20">
    <property type="entry name" value="MFS general substrate transporter like domains"/>
    <property type="match status" value="1"/>
</dbReference>
<evidence type="ECO:0000256" key="1">
    <source>
        <dbReference type="ARBA" id="ARBA00003279"/>
    </source>
</evidence>
<evidence type="ECO:0000256" key="6">
    <source>
        <dbReference type="ARBA" id="ARBA00022692"/>
    </source>
</evidence>
<keyword evidence="5" id="KW-1003">Cell membrane</keyword>
<evidence type="ECO:0000256" key="2">
    <source>
        <dbReference type="ARBA" id="ARBA00004651"/>
    </source>
</evidence>
<evidence type="ECO:0000256" key="7">
    <source>
        <dbReference type="ARBA" id="ARBA00022989"/>
    </source>
</evidence>
<gene>
    <name evidence="11" type="ORF">TQ33_0852</name>
</gene>
<dbReference type="PANTHER" id="PTHR23517:SF3">
    <property type="entry name" value="INTEGRAL MEMBRANE TRANSPORT PROTEIN"/>
    <property type="match status" value="1"/>
</dbReference>
<evidence type="ECO:0000256" key="8">
    <source>
        <dbReference type="ARBA" id="ARBA00023136"/>
    </source>
</evidence>
<evidence type="ECO:0000256" key="3">
    <source>
        <dbReference type="ARBA" id="ARBA00007520"/>
    </source>
</evidence>
<feature type="domain" description="Major facilitator superfamily (MFS) profile" evidence="10">
    <location>
        <begin position="6"/>
        <end position="402"/>
    </location>
</feature>
<feature type="transmembrane region" description="Helical" evidence="9">
    <location>
        <begin position="85"/>
        <end position="106"/>
    </location>
</feature>